<dbReference type="InterPro" id="IPR009057">
    <property type="entry name" value="Homeodomain-like_sf"/>
</dbReference>
<evidence type="ECO:0000256" key="2">
    <source>
        <dbReference type="PROSITE-ProRule" id="PRU00335"/>
    </source>
</evidence>
<proteinExistence type="predicted"/>
<dbReference type="PANTHER" id="PTHR43479:SF11">
    <property type="entry name" value="ACREF_ENVCD OPERON REPRESSOR-RELATED"/>
    <property type="match status" value="1"/>
</dbReference>
<dbReference type="InterPro" id="IPR050624">
    <property type="entry name" value="HTH-type_Tx_Regulator"/>
</dbReference>
<evidence type="ECO:0000259" key="3">
    <source>
        <dbReference type="PROSITE" id="PS50977"/>
    </source>
</evidence>
<dbReference type="Gene3D" id="1.10.357.10">
    <property type="entry name" value="Tetracycline Repressor, domain 2"/>
    <property type="match status" value="1"/>
</dbReference>
<dbReference type="InterPro" id="IPR001647">
    <property type="entry name" value="HTH_TetR"/>
</dbReference>
<sequence length="193" mass="22166">MKNDTKNLIIDTAIMLIKEVEKEPENITIRDISKRAGIAVSQINYHFQTKENLLSQCAQKMISNVIGKFDDCLTEMSCMTTFEGLENMLNLTFTYLYENENLARISILSDHRTPSPTDNTNQTMNVYKPLVDKVCTEKGITNSPLVEILLMQSLQGVFLRTDVIKTELGVNLRNPEERRKFLHEVLERFFTGI</sequence>
<comment type="caution">
    <text evidence="4">The sequence shown here is derived from an EMBL/GenBank/DDBJ whole genome shotgun (WGS) entry which is preliminary data.</text>
</comment>
<protein>
    <submittedName>
        <fullName evidence="4">TetR/AcrR family transcriptional regulator</fullName>
    </submittedName>
</protein>
<dbReference type="EMBL" id="JAJCIS010000003">
    <property type="protein sequence ID" value="MCB7387220.1"/>
    <property type="molecule type" value="Genomic_DNA"/>
</dbReference>
<feature type="DNA-binding region" description="H-T-H motif" evidence="2">
    <location>
        <begin position="28"/>
        <end position="47"/>
    </location>
</feature>
<dbReference type="RefSeq" id="WP_066734088.1">
    <property type="nucleotide sequence ID" value="NZ_JAJCIQ010000003.1"/>
</dbReference>
<gene>
    <name evidence="4" type="ORF">LIZ65_07950</name>
</gene>
<organism evidence="4 5">
    <name type="scientific">Bariatricus massiliensis</name>
    <dbReference type="NCBI Taxonomy" id="1745713"/>
    <lineage>
        <taxon>Bacteria</taxon>
        <taxon>Bacillati</taxon>
        <taxon>Bacillota</taxon>
        <taxon>Clostridia</taxon>
        <taxon>Lachnospirales</taxon>
        <taxon>Lachnospiraceae</taxon>
        <taxon>Bariatricus</taxon>
    </lineage>
</organism>
<dbReference type="SUPFAM" id="SSF46689">
    <property type="entry name" value="Homeodomain-like"/>
    <property type="match status" value="1"/>
</dbReference>
<reference evidence="4 5" key="1">
    <citation type="submission" date="2021-10" db="EMBL/GenBank/DDBJ databases">
        <title>Collection of gut derived symbiotic bacterial strains cultured from healthy donors.</title>
        <authorList>
            <person name="Lin H."/>
            <person name="Littmann E."/>
            <person name="Kohout C."/>
            <person name="Pamer E.G."/>
        </authorList>
    </citation>
    <scope>NUCLEOTIDE SEQUENCE [LARGE SCALE GENOMIC DNA]</scope>
    <source>
        <strain evidence="4 5">DFI.1.165</strain>
    </source>
</reference>
<dbReference type="Proteomes" id="UP001299546">
    <property type="component" value="Unassembled WGS sequence"/>
</dbReference>
<evidence type="ECO:0000256" key="1">
    <source>
        <dbReference type="ARBA" id="ARBA00023125"/>
    </source>
</evidence>
<dbReference type="PROSITE" id="PS50977">
    <property type="entry name" value="HTH_TETR_2"/>
    <property type="match status" value="1"/>
</dbReference>
<evidence type="ECO:0000313" key="5">
    <source>
        <dbReference type="Proteomes" id="UP001299546"/>
    </source>
</evidence>
<accession>A0ABS8DFR9</accession>
<evidence type="ECO:0000313" key="4">
    <source>
        <dbReference type="EMBL" id="MCB7387220.1"/>
    </source>
</evidence>
<name>A0ABS8DFR9_9FIRM</name>
<keyword evidence="5" id="KW-1185">Reference proteome</keyword>
<dbReference type="PANTHER" id="PTHR43479">
    <property type="entry name" value="ACREF/ENVCD OPERON REPRESSOR-RELATED"/>
    <property type="match status" value="1"/>
</dbReference>
<feature type="domain" description="HTH tetR-type" evidence="3">
    <location>
        <begin position="3"/>
        <end position="65"/>
    </location>
</feature>
<dbReference type="Pfam" id="PF00440">
    <property type="entry name" value="TetR_N"/>
    <property type="match status" value="1"/>
</dbReference>
<keyword evidence="1 2" id="KW-0238">DNA-binding</keyword>